<dbReference type="NCBIfam" id="TIGR01072">
    <property type="entry name" value="murA"/>
    <property type="match status" value="1"/>
</dbReference>
<dbReference type="EMBL" id="AYKG01000015">
    <property type="protein sequence ID" value="ROO29402.1"/>
    <property type="molecule type" value="Genomic_DNA"/>
</dbReference>
<keyword evidence="8 13" id="KW-0131">Cell cycle</keyword>
<dbReference type="Proteomes" id="UP000285310">
    <property type="component" value="Unassembled WGS sequence"/>
</dbReference>
<dbReference type="EC" id="2.5.1.7" evidence="13"/>
<keyword evidence="6 13" id="KW-0133">Cell shape</keyword>
<keyword evidence="10 13" id="KW-0670">Pyruvate</keyword>
<evidence type="ECO:0000313" key="16">
    <source>
        <dbReference type="Proteomes" id="UP000285310"/>
    </source>
</evidence>
<name>A0A423PV44_9GAMM</name>
<dbReference type="GO" id="GO:0019277">
    <property type="term" value="P:UDP-N-acetylgalactosamine biosynthetic process"/>
    <property type="evidence" value="ECO:0007669"/>
    <property type="project" value="InterPro"/>
</dbReference>
<keyword evidence="5 13" id="KW-0808">Transferase</keyword>
<keyword evidence="4 13" id="KW-0132">Cell division</keyword>
<dbReference type="CDD" id="cd01555">
    <property type="entry name" value="UdpNAET"/>
    <property type="match status" value="1"/>
</dbReference>
<evidence type="ECO:0000256" key="4">
    <source>
        <dbReference type="ARBA" id="ARBA00022618"/>
    </source>
</evidence>
<feature type="domain" description="Enolpyruvate transferase" evidence="14">
    <location>
        <begin position="7"/>
        <end position="407"/>
    </location>
</feature>
<feature type="modified residue" description="2-(S-cysteinyl)pyruvic acid O-phosphothioketal" evidence="13">
    <location>
        <position position="117"/>
    </location>
</feature>
<feature type="binding site" evidence="13">
    <location>
        <position position="93"/>
    </location>
    <ligand>
        <name>UDP-N-acetyl-alpha-D-glucosamine</name>
        <dbReference type="ChEBI" id="CHEBI:57705"/>
    </ligand>
</feature>
<feature type="binding site" evidence="13">
    <location>
        <position position="306"/>
    </location>
    <ligand>
        <name>UDP-N-acetyl-alpha-D-glucosamine</name>
        <dbReference type="ChEBI" id="CHEBI:57705"/>
    </ligand>
</feature>
<dbReference type="GO" id="GO:0008360">
    <property type="term" value="P:regulation of cell shape"/>
    <property type="evidence" value="ECO:0007669"/>
    <property type="project" value="UniProtKB-KW"/>
</dbReference>
<evidence type="ECO:0000256" key="12">
    <source>
        <dbReference type="ARBA" id="ARBA00047527"/>
    </source>
</evidence>
<keyword evidence="9 13" id="KW-0961">Cell wall biogenesis/degradation</keyword>
<comment type="subcellular location">
    <subcellularLocation>
        <location evidence="1 13">Cytoplasm</location>
    </subcellularLocation>
</comment>
<dbReference type="RefSeq" id="WP_123657822.1">
    <property type="nucleotide sequence ID" value="NZ_AYKG01000015.1"/>
</dbReference>
<evidence type="ECO:0000256" key="10">
    <source>
        <dbReference type="ARBA" id="ARBA00023317"/>
    </source>
</evidence>
<comment type="caution">
    <text evidence="15">The sequence shown here is derived from an EMBL/GenBank/DDBJ whole genome shotgun (WGS) entry which is preliminary data.</text>
</comment>
<gene>
    <name evidence="13" type="primary">murA</name>
    <name evidence="15" type="ORF">SAJA_06465</name>
</gene>
<organism evidence="15 16">
    <name type="scientific">Salinisphaera japonica YTM-1</name>
    <dbReference type="NCBI Taxonomy" id="1209778"/>
    <lineage>
        <taxon>Bacteria</taxon>
        <taxon>Pseudomonadati</taxon>
        <taxon>Pseudomonadota</taxon>
        <taxon>Gammaproteobacteria</taxon>
        <taxon>Salinisphaerales</taxon>
        <taxon>Salinisphaeraceae</taxon>
        <taxon>Salinisphaera</taxon>
    </lineage>
</organism>
<dbReference type="InterPro" id="IPR001986">
    <property type="entry name" value="Enolpyruvate_Tfrase_dom"/>
</dbReference>
<dbReference type="Pfam" id="PF00275">
    <property type="entry name" value="EPSP_synthase"/>
    <property type="match status" value="1"/>
</dbReference>
<keyword evidence="3 13" id="KW-0963">Cytoplasm</keyword>
<dbReference type="NCBIfam" id="NF006873">
    <property type="entry name" value="PRK09369.1"/>
    <property type="match status" value="1"/>
</dbReference>
<dbReference type="InterPro" id="IPR036968">
    <property type="entry name" value="Enolpyruvate_Tfrase_sf"/>
</dbReference>
<accession>A0A423PV44</accession>
<dbReference type="InterPro" id="IPR050068">
    <property type="entry name" value="MurA_subfamily"/>
</dbReference>
<keyword evidence="16" id="KW-1185">Reference proteome</keyword>
<dbReference type="PANTHER" id="PTHR43783:SF1">
    <property type="entry name" value="UDP-N-ACETYLGLUCOSAMINE 1-CARBOXYVINYLTRANSFERASE"/>
    <property type="match status" value="1"/>
</dbReference>
<dbReference type="OrthoDB" id="9803760at2"/>
<evidence type="ECO:0000256" key="13">
    <source>
        <dbReference type="HAMAP-Rule" id="MF_00111"/>
    </source>
</evidence>
<dbReference type="InterPro" id="IPR013792">
    <property type="entry name" value="RNA3'P_cycl/enolpyr_Trfase_a/b"/>
</dbReference>
<dbReference type="InParanoid" id="A0A423PV44"/>
<feature type="active site" description="Proton donor" evidence="13">
    <location>
        <position position="117"/>
    </location>
</feature>
<dbReference type="GO" id="GO:0009252">
    <property type="term" value="P:peptidoglycan biosynthetic process"/>
    <property type="evidence" value="ECO:0007669"/>
    <property type="project" value="UniProtKB-UniRule"/>
</dbReference>
<evidence type="ECO:0000313" key="15">
    <source>
        <dbReference type="EMBL" id="ROO29402.1"/>
    </source>
</evidence>
<comment type="similarity">
    <text evidence="11 13">Belongs to the EPSP synthase family. MurA subfamily.</text>
</comment>
<comment type="pathway">
    <text evidence="2 13">Cell wall biogenesis; peptidoglycan biosynthesis.</text>
</comment>
<dbReference type="InterPro" id="IPR005750">
    <property type="entry name" value="UDP_GlcNAc_COvinyl_MurA"/>
</dbReference>
<evidence type="ECO:0000256" key="5">
    <source>
        <dbReference type="ARBA" id="ARBA00022679"/>
    </source>
</evidence>
<evidence type="ECO:0000256" key="1">
    <source>
        <dbReference type="ARBA" id="ARBA00004496"/>
    </source>
</evidence>
<dbReference type="AlphaFoldDB" id="A0A423PV44"/>
<protein>
    <recommendedName>
        <fullName evidence="13">UDP-N-acetylglucosamine 1-carboxyvinyltransferase</fullName>
        <ecNumber evidence="13">2.5.1.7</ecNumber>
    </recommendedName>
    <alternativeName>
        <fullName evidence="13">Enoylpyruvate transferase</fullName>
    </alternativeName>
    <alternativeName>
        <fullName evidence="13">UDP-N-acetylglucosamine enolpyruvyl transferase</fullName>
        <shortName evidence="13">EPT</shortName>
    </alternativeName>
</protein>
<evidence type="ECO:0000256" key="3">
    <source>
        <dbReference type="ARBA" id="ARBA00022490"/>
    </source>
</evidence>
<evidence type="ECO:0000256" key="9">
    <source>
        <dbReference type="ARBA" id="ARBA00023316"/>
    </source>
</evidence>
<evidence type="ECO:0000256" key="7">
    <source>
        <dbReference type="ARBA" id="ARBA00022984"/>
    </source>
</evidence>
<evidence type="ECO:0000256" key="6">
    <source>
        <dbReference type="ARBA" id="ARBA00022960"/>
    </source>
</evidence>
<dbReference type="FunCoup" id="A0A423PV44">
    <property type="interactions" value="441"/>
</dbReference>
<dbReference type="HAMAP" id="MF_00111">
    <property type="entry name" value="MurA"/>
    <property type="match status" value="1"/>
</dbReference>
<comment type="catalytic activity">
    <reaction evidence="12 13">
        <text>phosphoenolpyruvate + UDP-N-acetyl-alpha-D-glucosamine = UDP-N-acetyl-3-O-(1-carboxyvinyl)-alpha-D-glucosamine + phosphate</text>
        <dbReference type="Rhea" id="RHEA:18681"/>
        <dbReference type="ChEBI" id="CHEBI:43474"/>
        <dbReference type="ChEBI" id="CHEBI:57705"/>
        <dbReference type="ChEBI" id="CHEBI:58702"/>
        <dbReference type="ChEBI" id="CHEBI:68483"/>
        <dbReference type="EC" id="2.5.1.7"/>
    </reaction>
</comment>
<reference evidence="15 16" key="1">
    <citation type="submission" date="2013-10" db="EMBL/GenBank/DDBJ databases">
        <title>Salinisphaera japonica YTM-1 Genome Sequencing.</title>
        <authorList>
            <person name="Lai Q."/>
            <person name="Li C."/>
            <person name="Shao Z."/>
        </authorList>
    </citation>
    <scope>NUCLEOTIDE SEQUENCE [LARGE SCALE GENOMIC DNA]</scope>
    <source>
        <strain evidence="15 16">YTM-1</strain>
    </source>
</reference>
<comment type="caution">
    <text evidence="13">Lacks conserved residue(s) required for the propagation of feature annotation.</text>
</comment>
<dbReference type="GO" id="GO:0071555">
    <property type="term" value="P:cell wall organization"/>
    <property type="evidence" value="ECO:0007669"/>
    <property type="project" value="UniProtKB-KW"/>
</dbReference>
<sequence length="430" mass="45644">MDLLRIQGGGPLTGTVRASGAKNATLPIMTAALLIDEPLFVENVPHLEDVTTTNVLLAHMGVSVTVGDYMVIEADASTITRCVAPYDLVKTMRASILVLGPLLAKRGEAEVSLPGGCAIGARPVDIHLRGLEAMGAEIRVENGYVKARCSRLQGAHIAMDMVTVTGTENLMMAATLADGVTILENAAREPEIVDLANCLTAMGADIEGAGTSTIKIRGKKALHGATHRVVPDRIETGTYLVAGAASRGKVTVTHTEPALIDVVLAKLEVAGAQVEQGNDWVSVDMKGRRPTSIDVRTAPHPGFPTDMQAQFCVLNAVADGVGMVTETVFENRFMHVSELERMGARIRQEGHTVRVTGVEKLTGAPVMATDLRASASLVIAGLIADGVTEVRRIYHIDRGYECIEEKMAQLGGIIQRVPDKAPVNAREVTP</sequence>
<feature type="binding site" evidence="13">
    <location>
        <begin position="22"/>
        <end position="23"/>
    </location>
    <ligand>
        <name>phosphoenolpyruvate</name>
        <dbReference type="ChEBI" id="CHEBI:58702"/>
    </ligand>
</feature>
<dbReference type="SUPFAM" id="SSF55205">
    <property type="entry name" value="EPT/RTPC-like"/>
    <property type="match status" value="1"/>
</dbReference>
<dbReference type="GO" id="GO:0005737">
    <property type="term" value="C:cytoplasm"/>
    <property type="evidence" value="ECO:0007669"/>
    <property type="project" value="UniProtKB-SubCell"/>
</dbReference>
<evidence type="ECO:0000256" key="8">
    <source>
        <dbReference type="ARBA" id="ARBA00023306"/>
    </source>
</evidence>
<feature type="binding site" evidence="13">
    <location>
        <position position="328"/>
    </location>
    <ligand>
        <name>UDP-N-acetyl-alpha-D-glucosamine</name>
        <dbReference type="ChEBI" id="CHEBI:57705"/>
    </ligand>
</feature>
<dbReference type="UniPathway" id="UPA00219"/>
<evidence type="ECO:0000256" key="11">
    <source>
        <dbReference type="ARBA" id="ARBA00038367"/>
    </source>
</evidence>
<evidence type="ECO:0000256" key="2">
    <source>
        <dbReference type="ARBA" id="ARBA00004752"/>
    </source>
</evidence>
<evidence type="ECO:0000259" key="14">
    <source>
        <dbReference type="Pfam" id="PF00275"/>
    </source>
</evidence>
<dbReference type="FunFam" id="3.65.10.10:FF:000002">
    <property type="entry name" value="UDP-N-acetylglucosamine 1-carboxyvinyltransferase"/>
    <property type="match status" value="1"/>
</dbReference>
<comment type="function">
    <text evidence="13">Cell wall formation. Adds enolpyruvyl to UDP-N-acetylglucosamine.</text>
</comment>
<dbReference type="Gene3D" id="3.65.10.10">
    <property type="entry name" value="Enolpyruvate transferase domain"/>
    <property type="match status" value="2"/>
</dbReference>
<proteinExistence type="inferred from homology"/>
<keyword evidence="7 13" id="KW-0573">Peptidoglycan synthesis</keyword>
<dbReference type="PANTHER" id="PTHR43783">
    <property type="entry name" value="UDP-N-ACETYLGLUCOSAMINE 1-CARBOXYVINYLTRANSFERASE"/>
    <property type="match status" value="1"/>
</dbReference>
<dbReference type="GO" id="GO:0051301">
    <property type="term" value="P:cell division"/>
    <property type="evidence" value="ECO:0007669"/>
    <property type="project" value="UniProtKB-KW"/>
</dbReference>
<dbReference type="GO" id="GO:0008760">
    <property type="term" value="F:UDP-N-acetylglucosamine 1-carboxyvinyltransferase activity"/>
    <property type="evidence" value="ECO:0007669"/>
    <property type="project" value="UniProtKB-UniRule"/>
</dbReference>